<dbReference type="InterPro" id="IPR036855">
    <property type="entry name" value="Znf_CCCH_sf"/>
</dbReference>
<dbReference type="PANTHER" id="PTHR18934">
    <property type="entry name" value="ATP-DEPENDENT RNA HELICASE"/>
    <property type="match status" value="1"/>
</dbReference>
<sequence length="574" mass="65422">MESTECWDNNFAYSISGSTSSYIQNGMSNNSAIPGQSSWQYNNYMDYPPNPSTACPDSMYPSVSETPINDTAAPPLYMQEDPDFVYKDYHELGDPDHMKQSRVLELSDELKQMTLDALKNVEKDFSFRDSSSYSSQNMKSTEKYQVNQGHLVIKGTSYAKQCSDSDLGMKYLISKLSRYGFHTHHCAEVLEHCQGNVDAAFELLMRKYFNLNAFTNDTKNDQYDLRGIRSEEFNCLYSIFEEQCETKVFDQLWIFHLELIYLQDQYMKAKSNKVQPQPKEKTKKRPHCKFFLSGKCRFGYNCAFAHTVETTNKPGLDSNDVLSKMYFDLEVRFPPGSQYPHEPPLVAILPNNQEFPKNVTLKITKRLMQEAETLALQKTPCCYALIDLANNPTEILKAISEDCTFPDADSPLLSSTSTSIRNRECNSDNEEDGVVTFDSAASSNQSQHREDIYKTNRINAHICERYKQSLNDPHFIKMLRIRQELPAWGVYSKILHLIRHNQVVVICGETGCGKSTQVSESPGVGKVLRSLNSFWTISWRTLAPTKTIVTGIVTIVTIESTSCVHSLDRYLPLV</sequence>
<evidence type="ECO:0000256" key="1">
    <source>
        <dbReference type="ARBA" id="ARBA00022723"/>
    </source>
</evidence>
<keyword evidence="6 8" id="KW-0862">Zinc</keyword>
<keyword evidence="2" id="KW-0547">Nucleotide-binding</keyword>
<accession>A0A8D8RGU4</accession>
<evidence type="ECO:0000313" key="11">
    <source>
        <dbReference type="EMBL" id="CAG6648836.1"/>
    </source>
</evidence>
<dbReference type="InterPro" id="IPR015940">
    <property type="entry name" value="UBA"/>
</dbReference>
<dbReference type="Gene3D" id="3.40.50.300">
    <property type="entry name" value="P-loop containing nucleotide triphosphate hydrolases"/>
    <property type="match status" value="1"/>
</dbReference>
<evidence type="ECO:0000256" key="5">
    <source>
        <dbReference type="ARBA" id="ARBA00022806"/>
    </source>
</evidence>
<dbReference type="GO" id="GO:0016787">
    <property type="term" value="F:hydrolase activity"/>
    <property type="evidence" value="ECO:0007669"/>
    <property type="project" value="UniProtKB-KW"/>
</dbReference>
<dbReference type="GO" id="GO:0003723">
    <property type="term" value="F:RNA binding"/>
    <property type="evidence" value="ECO:0007669"/>
    <property type="project" value="TreeGrafter"/>
</dbReference>
<dbReference type="SUPFAM" id="SSF52540">
    <property type="entry name" value="P-loop containing nucleoside triphosphate hydrolases"/>
    <property type="match status" value="1"/>
</dbReference>
<evidence type="ECO:0000256" key="2">
    <source>
        <dbReference type="ARBA" id="ARBA00022741"/>
    </source>
</evidence>
<keyword evidence="7" id="KW-0067">ATP-binding</keyword>
<dbReference type="SUPFAM" id="SSF90229">
    <property type="entry name" value="CCCH zinc finger"/>
    <property type="match status" value="1"/>
</dbReference>
<dbReference type="Gene3D" id="4.10.1000.10">
    <property type="entry name" value="Zinc finger, CCCH-type"/>
    <property type="match status" value="1"/>
</dbReference>
<keyword evidence="5 11" id="KW-0347">Helicase</keyword>
<evidence type="ECO:0000256" key="4">
    <source>
        <dbReference type="ARBA" id="ARBA00022801"/>
    </source>
</evidence>
<reference evidence="11" key="1">
    <citation type="submission" date="2021-05" db="EMBL/GenBank/DDBJ databases">
        <authorList>
            <person name="Alioto T."/>
            <person name="Alioto T."/>
            <person name="Gomez Garrido J."/>
        </authorList>
    </citation>
    <scope>NUCLEOTIDE SEQUENCE</scope>
</reference>
<dbReference type="PANTHER" id="PTHR18934:SF99">
    <property type="entry name" value="ATP-DEPENDENT RNA HELICASE DHX37-RELATED"/>
    <property type="match status" value="1"/>
</dbReference>
<keyword evidence="3 8" id="KW-0863">Zinc-finger</keyword>
<protein>
    <submittedName>
        <fullName evidence="11">ATP-dependent RNA helicase DHX57</fullName>
    </submittedName>
</protein>
<keyword evidence="4" id="KW-0378">Hydrolase</keyword>
<dbReference type="CDD" id="cd23825">
    <property type="entry name" value="RWD_DHX57"/>
    <property type="match status" value="1"/>
</dbReference>
<dbReference type="EMBL" id="HBUF01154409">
    <property type="protein sequence ID" value="CAG6648838.1"/>
    <property type="molecule type" value="Transcribed_RNA"/>
</dbReference>
<dbReference type="GO" id="GO:0008270">
    <property type="term" value="F:zinc ion binding"/>
    <property type="evidence" value="ECO:0007669"/>
    <property type="project" value="UniProtKB-KW"/>
</dbReference>
<feature type="zinc finger region" description="C3H1-type" evidence="8">
    <location>
        <begin position="282"/>
        <end position="309"/>
    </location>
</feature>
<dbReference type="InterPro" id="IPR027417">
    <property type="entry name" value="P-loop_NTPase"/>
</dbReference>
<dbReference type="SMART" id="SM00356">
    <property type="entry name" value="ZnF_C3H1"/>
    <property type="match status" value="1"/>
</dbReference>
<dbReference type="EMBL" id="HBUF01154408">
    <property type="protein sequence ID" value="CAG6648836.1"/>
    <property type="molecule type" value="Transcribed_RNA"/>
</dbReference>
<evidence type="ECO:0000259" key="9">
    <source>
        <dbReference type="PROSITE" id="PS50030"/>
    </source>
</evidence>
<evidence type="ECO:0000259" key="10">
    <source>
        <dbReference type="PROSITE" id="PS50103"/>
    </source>
</evidence>
<dbReference type="InterPro" id="IPR006575">
    <property type="entry name" value="RWD_dom"/>
</dbReference>
<dbReference type="InterPro" id="IPR000571">
    <property type="entry name" value="Znf_CCCH"/>
</dbReference>
<name>A0A8D8RGU4_9HEMI</name>
<dbReference type="GO" id="GO:0005524">
    <property type="term" value="F:ATP binding"/>
    <property type="evidence" value="ECO:0007669"/>
    <property type="project" value="UniProtKB-KW"/>
</dbReference>
<feature type="domain" description="UBA" evidence="9">
    <location>
        <begin position="162"/>
        <end position="207"/>
    </location>
</feature>
<proteinExistence type="predicted"/>
<dbReference type="InterPro" id="IPR009060">
    <property type="entry name" value="UBA-like_sf"/>
</dbReference>
<evidence type="ECO:0000256" key="8">
    <source>
        <dbReference type="PROSITE-ProRule" id="PRU00723"/>
    </source>
</evidence>
<feature type="domain" description="C3H1-type" evidence="10">
    <location>
        <begin position="282"/>
        <end position="309"/>
    </location>
</feature>
<dbReference type="PROSITE" id="PS50030">
    <property type="entry name" value="UBA"/>
    <property type="match status" value="1"/>
</dbReference>
<dbReference type="Pfam" id="PF05773">
    <property type="entry name" value="RWD"/>
    <property type="match status" value="1"/>
</dbReference>
<keyword evidence="1 8" id="KW-0479">Metal-binding</keyword>
<evidence type="ECO:0000256" key="3">
    <source>
        <dbReference type="ARBA" id="ARBA00022771"/>
    </source>
</evidence>
<dbReference type="SUPFAM" id="SSF46934">
    <property type="entry name" value="UBA-like"/>
    <property type="match status" value="1"/>
</dbReference>
<dbReference type="GO" id="GO:0004386">
    <property type="term" value="F:helicase activity"/>
    <property type="evidence" value="ECO:0007669"/>
    <property type="project" value="UniProtKB-KW"/>
</dbReference>
<evidence type="ECO:0000256" key="7">
    <source>
        <dbReference type="ARBA" id="ARBA00022840"/>
    </source>
</evidence>
<dbReference type="PROSITE" id="PS50103">
    <property type="entry name" value="ZF_C3H1"/>
    <property type="match status" value="1"/>
</dbReference>
<organism evidence="11">
    <name type="scientific">Cacopsylla melanoneura</name>
    <dbReference type="NCBI Taxonomy" id="428564"/>
    <lineage>
        <taxon>Eukaryota</taxon>
        <taxon>Metazoa</taxon>
        <taxon>Ecdysozoa</taxon>
        <taxon>Arthropoda</taxon>
        <taxon>Hexapoda</taxon>
        <taxon>Insecta</taxon>
        <taxon>Pterygota</taxon>
        <taxon>Neoptera</taxon>
        <taxon>Paraneoptera</taxon>
        <taxon>Hemiptera</taxon>
        <taxon>Sternorrhyncha</taxon>
        <taxon>Psylloidea</taxon>
        <taxon>Psyllidae</taxon>
        <taxon>Psyllinae</taxon>
        <taxon>Cacopsylla</taxon>
    </lineage>
</organism>
<dbReference type="EMBL" id="HBUF01154411">
    <property type="protein sequence ID" value="CAG6648841.1"/>
    <property type="molecule type" value="Transcribed_RNA"/>
</dbReference>
<evidence type="ECO:0000256" key="6">
    <source>
        <dbReference type="ARBA" id="ARBA00022833"/>
    </source>
</evidence>
<dbReference type="AlphaFoldDB" id="A0A8D8RGU4"/>